<reference evidence="1" key="1">
    <citation type="submission" date="2020-05" db="EMBL/GenBank/DDBJ databases">
        <authorList>
            <person name="Zhu T."/>
            <person name="Keshari N."/>
            <person name="Lu X."/>
        </authorList>
    </citation>
    <scope>NUCLEOTIDE SEQUENCE</scope>
    <source>
        <strain evidence="1">NK1-12</strain>
    </source>
</reference>
<accession>A0AA96WLH8</accession>
<dbReference type="SUPFAM" id="SSF109859">
    <property type="entry name" value="NblA-like"/>
    <property type="match status" value="1"/>
</dbReference>
<dbReference type="InterPro" id="IPR036904">
    <property type="entry name" value="NblA_sf"/>
</dbReference>
<gene>
    <name evidence="1" type="ORF">HJG54_34120</name>
</gene>
<dbReference type="AlphaFoldDB" id="A0AA96WLH8"/>
<organism evidence="1">
    <name type="scientific">Leptolyngbya sp. NK1-12</name>
    <dbReference type="NCBI Taxonomy" id="2547451"/>
    <lineage>
        <taxon>Bacteria</taxon>
        <taxon>Bacillati</taxon>
        <taxon>Cyanobacteriota</taxon>
        <taxon>Cyanophyceae</taxon>
        <taxon>Leptolyngbyales</taxon>
        <taxon>Leptolyngbyaceae</taxon>
        <taxon>Leptolyngbya group</taxon>
        <taxon>Leptolyngbya</taxon>
    </lineage>
</organism>
<sequence>MDQAIELTLEQDFNLRNFADLVQQMSLEQAQKFLIEQHKLMMLRETMYRDLLKREWKLDVNFISL</sequence>
<dbReference type="EMBL" id="CP053587">
    <property type="protein sequence ID" value="WNZ27863.1"/>
    <property type="molecule type" value="Genomic_DNA"/>
</dbReference>
<name>A0AA96WLH8_9CYAN</name>
<dbReference type="InterPro" id="IPR007574">
    <property type="entry name" value="NblA"/>
</dbReference>
<dbReference type="RefSeq" id="WP_036011902.1">
    <property type="nucleotide sequence ID" value="NZ_CP053587.1"/>
</dbReference>
<dbReference type="Gene3D" id="1.10.287.670">
    <property type="entry name" value="Phycobilisome degradation protein NblA"/>
    <property type="match status" value="1"/>
</dbReference>
<dbReference type="Pfam" id="PF04485">
    <property type="entry name" value="NblA"/>
    <property type="match status" value="1"/>
</dbReference>
<evidence type="ECO:0000313" key="1">
    <source>
        <dbReference type="EMBL" id="WNZ27863.1"/>
    </source>
</evidence>
<protein>
    <submittedName>
        <fullName evidence="1">Phycobilisome degradation family protein</fullName>
    </submittedName>
</protein>
<proteinExistence type="predicted"/>